<dbReference type="Gene3D" id="3.60.21.10">
    <property type="match status" value="1"/>
</dbReference>
<dbReference type="GO" id="GO:0016787">
    <property type="term" value="F:hydrolase activity"/>
    <property type="evidence" value="ECO:0007669"/>
    <property type="project" value="UniProtKB-KW"/>
</dbReference>
<keyword evidence="3" id="KW-0408">Iron</keyword>
<reference evidence="6" key="2">
    <citation type="submission" date="2020-09" db="EMBL/GenBank/DDBJ databases">
        <authorList>
            <person name="Sun Q."/>
            <person name="Zhou Y."/>
        </authorList>
    </citation>
    <scope>NUCLEOTIDE SEQUENCE</scope>
    <source>
        <strain evidence="6">CGMCC 1.12921</strain>
    </source>
</reference>
<reference evidence="6" key="1">
    <citation type="journal article" date="2014" name="Int. J. Syst. Evol. Microbiol.">
        <title>Complete genome sequence of Corynebacterium casei LMG S-19264T (=DSM 44701T), isolated from a smear-ripened cheese.</title>
        <authorList>
            <consortium name="US DOE Joint Genome Institute (JGI-PGF)"/>
            <person name="Walter F."/>
            <person name="Albersmeier A."/>
            <person name="Kalinowski J."/>
            <person name="Ruckert C."/>
        </authorList>
    </citation>
    <scope>NUCLEOTIDE SEQUENCE</scope>
    <source>
        <strain evidence="6">CGMCC 1.12921</strain>
    </source>
</reference>
<evidence type="ECO:0000256" key="4">
    <source>
        <dbReference type="ARBA" id="ARBA00025742"/>
    </source>
</evidence>
<gene>
    <name evidence="6" type="ORF">GCM10011342_19490</name>
</gene>
<dbReference type="PANTHER" id="PTHR42988">
    <property type="entry name" value="PHOSPHOHYDROLASE"/>
    <property type="match status" value="1"/>
</dbReference>
<dbReference type="RefSeq" id="WP_188158603.1">
    <property type="nucleotide sequence ID" value="NZ_BMGH01000001.1"/>
</dbReference>
<keyword evidence="7" id="KW-1185">Reference proteome</keyword>
<dbReference type="InterPro" id="IPR029052">
    <property type="entry name" value="Metallo-depent_PP-like"/>
</dbReference>
<name>A0A8J2V7L7_9PROT</name>
<proteinExistence type="inferred from homology"/>
<sequence>MATTFAHLSDLHFGRIDAPVLEALKDYFNRAHVDEVIVTGDLTQSGRRREFAEAALFFDLLKQRTTIIPGNHDAPVYNLWQRFVTPWKRFRDSLNRDPEPVTLAKNFVFVGLNSATRIRLSLDWSTGRLSSSQISRALTTFQDSRAGRLNILGIHHPFFPEPEAGSAGRAVIPRAPHILERLVEAGVDILMTGHVHHGRVRAVDVGERKIILSQAGTASSTRTRGDVPSFNVIEAEGDILHTRIIRYAGEHFEPEKTRSFARTDRGWQLTEAHDL</sequence>
<keyword evidence="2" id="KW-0378">Hydrolase</keyword>
<evidence type="ECO:0000313" key="6">
    <source>
        <dbReference type="EMBL" id="GGD10732.1"/>
    </source>
</evidence>
<dbReference type="SUPFAM" id="SSF56300">
    <property type="entry name" value="Metallo-dependent phosphatases"/>
    <property type="match status" value="1"/>
</dbReference>
<dbReference type="GO" id="GO:0046872">
    <property type="term" value="F:metal ion binding"/>
    <property type="evidence" value="ECO:0007669"/>
    <property type="project" value="UniProtKB-KW"/>
</dbReference>
<keyword evidence="1" id="KW-0479">Metal-binding</keyword>
<accession>A0A8J2V7L7</accession>
<dbReference type="EMBL" id="BMGH01000001">
    <property type="protein sequence ID" value="GGD10732.1"/>
    <property type="molecule type" value="Genomic_DNA"/>
</dbReference>
<evidence type="ECO:0000256" key="3">
    <source>
        <dbReference type="ARBA" id="ARBA00023004"/>
    </source>
</evidence>
<comment type="similarity">
    <text evidence="4">Belongs to the cyclic nucleotide phosphodiesterase class-III family.</text>
</comment>
<dbReference type="InterPro" id="IPR050884">
    <property type="entry name" value="CNP_phosphodiesterase-III"/>
</dbReference>
<organism evidence="6 7">
    <name type="scientific">Aquisalinus flavus</name>
    <dbReference type="NCBI Taxonomy" id="1526572"/>
    <lineage>
        <taxon>Bacteria</taxon>
        <taxon>Pseudomonadati</taxon>
        <taxon>Pseudomonadota</taxon>
        <taxon>Alphaproteobacteria</taxon>
        <taxon>Parvularculales</taxon>
        <taxon>Parvularculaceae</taxon>
        <taxon>Aquisalinus</taxon>
    </lineage>
</organism>
<evidence type="ECO:0000313" key="7">
    <source>
        <dbReference type="Proteomes" id="UP000613582"/>
    </source>
</evidence>
<dbReference type="PANTHER" id="PTHR42988:SF2">
    <property type="entry name" value="CYCLIC NUCLEOTIDE PHOSPHODIESTERASE CBUA0032-RELATED"/>
    <property type="match status" value="1"/>
</dbReference>
<dbReference type="Pfam" id="PF00149">
    <property type="entry name" value="Metallophos"/>
    <property type="match status" value="1"/>
</dbReference>
<dbReference type="AlphaFoldDB" id="A0A8J2V7L7"/>
<evidence type="ECO:0000256" key="1">
    <source>
        <dbReference type="ARBA" id="ARBA00022723"/>
    </source>
</evidence>
<evidence type="ECO:0000259" key="5">
    <source>
        <dbReference type="Pfam" id="PF00149"/>
    </source>
</evidence>
<feature type="domain" description="Calcineurin-like phosphoesterase" evidence="5">
    <location>
        <begin position="4"/>
        <end position="197"/>
    </location>
</feature>
<protein>
    <submittedName>
        <fullName evidence="6">Metallophosphoesterase</fullName>
    </submittedName>
</protein>
<dbReference type="InterPro" id="IPR004843">
    <property type="entry name" value="Calcineurin-like_PHP"/>
</dbReference>
<dbReference type="Proteomes" id="UP000613582">
    <property type="component" value="Unassembled WGS sequence"/>
</dbReference>
<evidence type="ECO:0000256" key="2">
    <source>
        <dbReference type="ARBA" id="ARBA00022801"/>
    </source>
</evidence>
<comment type="caution">
    <text evidence="6">The sequence shown here is derived from an EMBL/GenBank/DDBJ whole genome shotgun (WGS) entry which is preliminary data.</text>
</comment>